<comment type="caution">
    <text evidence="3">The sequence shown here is derived from an EMBL/GenBank/DDBJ whole genome shotgun (WGS) entry which is preliminary data.</text>
</comment>
<dbReference type="GeneID" id="64859761"/>
<feature type="domain" description="Mitochondrial outer membrane transport complex Sam37/metaxin N-terminal" evidence="1">
    <location>
        <begin position="34"/>
        <end position="150"/>
    </location>
</feature>
<reference evidence="3 4" key="1">
    <citation type="submission" date="2020-05" db="EMBL/GenBank/DDBJ databases">
        <authorList>
            <person name="Casaregola S."/>
            <person name="Devillers H."/>
            <person name="Grondin C."/>
        </authorList>
    </citation>
    <scope>NUCLEOTIDE SEQUENCE [LARGE SCALE GENOMIC DNA]</scope>
    <source>
        <strain evidence="3 4">CLIB 1767</strain>
    </source>
</reference>
<evidence type="ECO:0000313" key="3">
    <source>
        <dbReference type="EMBL" id="CAB4256672.1"/>
    </source>
</evidence>
<organism evidence="3 4">
    <name type="scientific">Maudiozyma barnettii</name>
    <dbReference type="NCBI Taxonomy" id="61262"/>
    <lineage>
        <taxon>Eukaryota</taxon>
        <taxon>Fungi</taxon>
        <taxon>Dikarya</taxon>
        <taxon>Ascomycota</taxon>
        <taxon>Saccharomycotina</taxon>
        <taxon>Saccharomycetes</taxon>
        <taxon>Saccharomycetales</taxon>
        <taxon>Saccharomycetaceae</taxon>
        <taxon>Maudiozyma</taxon>
    </lineage>
</organism>
<dbReference type="Proteomes" id="UP000644660">
    <property type="component" value="Unassembled WGS sequence"/>
</dbReference>
<evidence type="ECO:0000259" key="2">
    <source>
        <dbReference type="Pfam" id="PF11801"/>
    </source>
</evidence>
<dbReference type="InterPro" id="IPR019564">
    <property type="entry name" value="Sam37/metaxin_N"/>
</dbReference>
<proteinExistence type="predicted"/>
<protein>
    <submittedName>
        <fullName evidence="3">Similar to Saccharomyces cerevisiae YMR060C SAM37 Component of the Sorting and Assembly Machinery (SAM or TOB complex) of the mitochondrial outer membrane</fullName>
    </submittedName>
</protein>
<dbReference type="Pfam" id="PF10568">
    <property type="entry name" value="Tom37"/>
    <property type="match status" value="1"/>
</dbReference>
<dbReference type="AlphaFoldDB" id="A0A8H2ZM27"/>
<feature type="domain" description="Tom37 C-terminal" evidence="2">
    <location>
        <begin position="185"/>
        <end position="321"/>
    </location>
</feature>
<evidence type="ECO:0000313" key="4">
    <source>
        <dbReference type="Proteomes" id="UP000644660"/>
    </source>
</evidence>
<evidence type="ECO:0000259" key="1">
    <source>
        <dbReference type="Pfam" id="PF10568"/>
    </source>
</evidence>
<dbReference type="RefSeq" id="XP_041408516.1">
    <property type="nucleotide sequence ID" value="XM_041552582.1"/>
</dbReference>
<keyword evidence="4" id="KW-1185">Reference proteome</keyword>
<dbReference type="EMBL" id="CAEFZW010000011">
    <property type="protein sequence ID" value="CAB4256672.1"/>
    <property type="molecule type" value="Genomic_DNA"/>
</dbReference>
<accession>A0A8H2ZM27</accession>
<dbReference type="GO" id="GO:0001401">
    <property type="term" value="C:SAM complex"/>
    <property type="evidence" value="ECO:0007669"/>
    <property type="project" value="InterPro"/>
</dbReference>
<dbReference type="InterPro" id="IPR031317">
    <property type="entry name" value="Tom37_C"/>
</dbReference>
<gene>
    <name evidence="3" type="ORF">KABA2_11S00660</name>
</gene>
<sequence length="323" mass="37738">MKVFHLWGVNGEPSFISPESVALYWILNDPELGYFTNDDDDKEIVFSNNTDLSPTGHLPLLIVSDEGMNDLKIAGFDSIIRYFQRLMITDDEHNEQLYENALLEYVMHDICPLTLYQLYLNKSNYVGFTRKQFSKLLYFPMWYNVPIGYRAAIRSQCDKQLNLEYALVEEDPDYVSDNEDTNVLDVANMAQSKTFKLKAKSLVRNKNELYEIKHNLQYLNKITDVLKEWYTIRYESLPRGHTHYVAADILLWANIYIQINLPEGSKVLDRLTEDLTEEQVTQVLEIIGKLSKRCNVLKERDPIFKEQGNVVMSLYHKCTSYLI</sequence>
<dbReference type="Pfam" id="PF11801">
    <property type="entry name" value="Tom37_C"/>
    <property type="match status" value="1"/>
</dbReference>
<name>A0A8H2ZM27_9SACH</name>